<evidence type="ECO:0000313" key="2">
    <source>
        <dbReference type="Proteomes" id="UP001304243"/>
    </source>
</evidence>
<name>A0AAN7DJW8_9FUNG</name>
<proteinExistence type="predicted"/>
<dbReference type="RefSeq" id="XP_064684779.1">
    <property type="nucleotide sequence ID" value="XM_064820859.1"/>
</dbReference>
<dbReference type="AlphaFoldDB" id="A0AAN7DJW8"/>
<comment type="caution">
    <text evidence="1">The sequence shown here is derived from an EMBL/GenBank/DDBJ whole genome shotgun (WGS) entry which is preliminary data.</text>
</comment>
<dbReference type="GeneID" id="89945166"/>
<sequence length="94" mass="11086">MSFPMHKEYPSTQRLDIHLENDSRVYFNENESSDQVLSRTLPETTLTAWFKYNLENPEDNEAKQTLYPDFCEKVLVEPLAESTLYLQKILKSII</sequence>
<evidence type="ECO:0000313" key="1">
    <source>
        <dbReference type="EMBL" id="KAK4518113.1"/>
    </source>
</evidence>
<reference evidence="1 2" key="1">
    <citation type="submission" date="2022-11" db="EMBL/GenBank/DDBJ databases">
        <title>Mucor velutinosus strain NIH1002 WGS.</title>
        <authorList>
            <person name="Subramanian P."/>
            <person name="Mullikin J.C."/>
            <person name="Segre J.A."/>
            <person name="Zelazny A.M."/>
        </authorList>
    </citation>
    <scope>NUCLEOTIDE SEQUENCE [LARGE SCALE GENOMIC DNA]</scope>
    <source>
        <strain evidence="1 2">NIH1002</strain>
    </source>
</reference>
<gene>
    <name evidence="1" type="ORF">ATC70_001464</name>
</gene>
<dbReference type="Proteomes" id="UP001304243">
    <property type="component" value="Unassembled WGS sequence"/>
</dbReference>
<dbReference type="EMBL" id="JASEJX010000013">
    <property type="protein sequence ID" value="KAK4518113.1"/>
    <property type="molecule type" value="Genomic_DNA"/>
</dbReference>
<keyword evidence="2" id="KW-1185">Reference proteome</keyword>
<protein>
    <submittedName>
        <fullName evidence="1">Uncharacterized protein</fullName>
    </submittedName>
</protein>
<organism evidence="1 2">
    <name type="scientific">Mucor velutinosus</name>
    <dbReference type="NCBI Taxonomy" id="708070"/>
    <lineage>
        <taxon>Eukaryota</taxon>
        <taxon>Fungi</taxon>
        <taxon>Fungi incertae sedis</taxon>
        <taxon>Mucoromycota</taxon>
        <taxon>Mucoromycotina</taxon>
        <taxon>Mucoromycetes</taxon>
        <taxon>Mucorales</taxon>
        <taxon>Mucorineae</taxon>
        <taxon>Mucoraceae</taxon>
        <taxon>Mucor</taxon>
    </lineage>
</organism>
<accession>A0AAN7DJW8</accession>